<dbReference type="InterPro" id="IPR046609">
    <property type="entry name" value="DUF6668"/>
</dbReference>
<sequence length="223" mass="23412">MSVPAAPRRQDPTAANPGPPGGVEAAGRMDTRQEHPGRVLTADRVADGLRSDGVPPGGARFDEAALARPAPGRWRPAGKLSDSGVCWVAAHGGAGATSLTMVLGGVDAGCRWPDPTTGEPARVLLVARTHAAGMRAASRALNAMREGRHPPGMRLLALVLVADAPGRLPIALYSRVRVLRSVAPVCRVPWIPEWRAGRRPRSIPRQLVRLGQLVGAYPDGELG</sequence>
<dbReference type="RefSeq" id="WP_377550808.1">
    <property type="nucleotide sequence ID" value="NZ_JBHSBN010000024.1"/>
</dbReference>
<accession>A0ABV8KTS9</accession>
<evidence type="ECO:0000256" key="1">
    <source>
        <dbReference type="SAM" id="MobiDB-lite"/>
    </source>
</evidence>
<comment type="caution">
    <text evidence="2">The sequence shown here is derived from an EMBL/GenBank/DDBJ whole genome shotgun (WGS) entry which is preliminary data.</text>
</comment>
<name>A0ABV8KTS9_9ACTN</name>
<evidence type="ECO:0000313" key="2">
    <source>
        <dbReference type="EMBL" id="MFC4109452.1"/>
    </source>
</evidence>
<reference evidence="3" key="1">
    <citation type="journal article" date="2019" name="Int. J. Syst. Evol. Microbiol.">
        <title>The Global Catalogue of Microorganisms (GCM) 10K type strain sequencing project: providing services to taxonomists for standard genome sequencing and annotation.</title>
        <authorList>
            <consortium name="The Broad Institute Genomics Platform"/>
            <consortium name="The Broad Institute Genome Sequencing Center for Infectious Disease"/>
            <person name="Wu L."/>
            <person name="Ma J."/>
        </authorList>
    </citation>
    <scope>NUCLEOTIDE SEQUENCE [LARGE SCALE GENOMIC DNA]</scope>
    <source>
        <strain evidence="3">2902at01</strain>
    </source>
</reference>
<gene>
    <name evidence="2" type="ORF">ACFOX0_26415</name>
</gene>
<feature type="region of interest" description="Disordered" evidence="1">
    <location>
        <begin position="1"/>
        <end position="41"/>
    </location>
</feature>
<protein>
    <submittedName>
        <fullName evidence="2">DUF6668 family protein</fullName>
    </submittedName>
</protein>
<feature type="compositionally biased region" description="Basic and acidic residues" evidence="1">
    <location>
        <begin position="27"/>
        <end position="37"/>
    </location>
</feature>
<dbReference type="EMBL" id="JBHSBN010000024">
    <property type="protein sequence ID" value="MFC4109452.1"/>
    <property type="molecule type" value="Genomic_DNA"/>
</dbReference>
<evidence type="ECO:0000313" key="3">
    <source>
        <dbReference type="Proteomes" id="UP001595868"/>
    </source>
</evidence>
<dbReference type="Pfam" id="PF20373">
    <property type="entry name" value="DUF6668"/>
    <property type="match status" value="1"/>
</dbReference>
<dbReference type="Proteomes" id="UP001595868">
    <property type="component" value="Unassembled WGS sequence"/>
</dbReference>
<proteinExistence type="predicted"/>
<organism evidence="2 3">
    <name type="scientific">Micromonospora zhanjiangensis</name>
    <dbReference type="NCBI Taxonomy" id="1522057"/>
    <lineage>
        <taxon>Bacteria</taxon>
        <taxon>Bacillati</taxon>
        <taxon>Actinomycetota</taxon>
        <taxon>Actinomycetes</taxon>
        <taxon>Micromonosporales</taxon>
        <taxon>Micromonosporaceae</taxon>
        <taxon>Micromonospora</taxon>
    </lineage>
</organism>
<keyword evidence="3" id="KW-1185">Reference proteome</keyword>